<sequence>MAATRHLAWEGAFNARDLGGLPTTDGSTTRWGAVVRSDAPDDLTAAGWAGLWAHGVRTVLDLREPEEIPAERAAPDWVTVVRVPLDDRGDTAFWQYCADHRLSSGTPLYYGPFLRRKADRCVAAIEAIADAGPGGVLVHCASGRDRTGLISLLLLALAGVETAAIVADYELSEERLRPAFAALGWRDQGPLIRELLARRATSAEAEILSLLNTLDIEAVLRAAGLGETRLAAVRARLLAERAG</sequence>
<accession>A0A5N6AD29</accession>
<keyword evidence="4" id="KW-1185">Reference proteome</keyword>
<dbReference type="Pfam" id="PF13350">
    <property type="entry name" value="Y_phosphatase3"/>
    <property type="match status" value="1"/>
</dbReference>
<proteinExistence type="inferred from homology"/>
<dbReference type="Gene3D" id="3.90.190.10">
    <property type="entry name" value="Protein tyrosine phosphatase superfamily"/>
    <property type="match status" value="1"/>
</dbReference>
<comment type="caution">
    <text evidence="3">The sequence shown here is derived from an EMBL/GenBank/DDBJ whole genome shotgun (WGS) entry which is preliminary data.</text>
</comment>
<organism evidence="3 4">
    <name type="scientific">Streptomyces mimosae</name>
    <dbReference type="NCBI Taxonomy" id="2586635"/>
    <lineage>
        <taxon>Bacteria</taxon>
        <taxon>Bacillati</taxon>
        <taxon>Actinomycetota</taxon>
        <taxon>Actinomycetes</taxon>
        <taxon>Kitasatosporales</taxon>
        <taxon>Streptomycetaceae</taxon>
        <taxon>Streptomyces</taxon>
    </lineage>
</organism>
<dbReference type="EMBL" id="VDLY02000007">
    <property type="protein sequence ID" value="KAB8165739.1"/>
    <property type="molecule type" value="Genomic_DNA"/>
</dbReference>
<dbReference type="PANTHER" id="PTHR31126">
    <property type="entry name" value="TYROSINE-PROTEIN PHOSPHATASE"/>
    <property type="match status" value="1"/>
</dbReference>
<dbReference type="InterPro" id="IPR000387">
    <property type="entry name" value="Tyr_Pase_dom"/>
</dbReference>
<dbReference type="SUPFAM" id="SSF52799">
    <property type="entry name" value="(Phosphotyrosine protein) phosphatases II"/>
    <property type="match status" value="1"/>
</dbReference>
<protein>
    <submittedName>
        <fullName evidence="3">Protein-tyrosine-phosphatase</fullName>
    </submittedName>
</protein>
<dbReference type="PROSITE" id="PS00383">
    <property type="entry name" value="TYR_PHOSPHATASE_1"/>
    <property type="match status" value="1"/>
</dbReference>
<dbReference type="InterPro" id="IPR016130">
    <property type="entry name" value="Tyr_Pase_AS"/>
</dbReference>
<reference evidence="3" key="1">
    <citation type="submission" date="2019-10" db="EMBL/GenBank/DDBJ databases">
        <title>Nonomuraea sp. nov., isolated from Phyllanthus amarus.</title>
        <authorList>
            <person name="Klykleung N."/>
            <person name="Tanasupawat S."/>
        </authorList>
    </citation>
    <scope>NUCLEOTIDE SEQUENCE [LARGE SCALE GENOMIC DNA]</scope>
    <source>
        <strain evidence="3">3MP-10</strain>
    </source>
</reference>
<dbReference type="Proteomes" id="UP000314251">
    <property type="component" value="Unassembled WGS sequence"/>
</dbReference>
<evidence type="ECO:0000256" key="1">
    <source>
        <dbReference type="ARBA" id="ARBA00009580"/>
    </source>
</evidence>
<name>A0A5N6AD29_9ACTN</name>
<evidence type="ECO:0000259" key="2">
    <source>
        <dbReference type="PROSITE" id="PS50056"/>
    </source>
</evidence>
<dbReference type="OrthoDB" id="1188001at2"/>
<evidence type="ECO:0000313" key="3">
    <source>
        <dbReference type="EMBL" id="KAB8165739.1"/>
    </source>
</evidence>
<dbReference type="InterPro" id="IPR029021">
    <property type="entry name" value="Prot-tyrosine_phosphatase-like"/>
</dbReference>
<feature type="domain" description="Tyrosine specific protein phosphatases" evidence="2">
    <location>
        <begin position="119"/>
        <end position="166"/>
    </location>
</feature>
<dbReference type="InterPro" id="IPR026893">
    <property type="entry name" value="Tyr/Ser_Pase_IphP-type"/>
</dbReference>
<comment type="similarity">
    <text evidence="1">Belongs to the protein-tyrosine phosphatase family.</text>
</comment>
<dbReference type="AlphaFoldDB" id="A0A5N6AD29"/>
<dbReference type="GO" id="GO:0004721">
    <property type="term" value="F:phosphoprotein phosphatase activity"/>
    <property type="evidence" value="ECO:0007669"/>
    <property type="project" value="InterPro"/>
</dbReference>
<gene>
    <name evidence="3" type="ORF">FH607_012410</name>
</gene>
<dbReference type="PROSITE" id="PS50056">
    <property type="entry name" value="TYR_PHOSPHATASE_2"/>
    <property type="match status" value="1"/>
</dbReference>
<dbReference type="PANTHER" id="PTHR31126:SF1">
    <property type="entry name" value="TYROSINE SPECIFIC PROTEIN PHOSPHATASES DOMAIN-CONTAINING PROTEIN"/>
    <property type="match status" value="1"/>
</dbReference>
<evidence type="ECO:0000313" key="4">
    <source>
        <dbReference type="Proteomes" id="UP000314251"/>
    </source>
</evidence>
<dbReference type="RefSeq" id="WP_139667745.1">
    <property type="nucleotide sequence ID" value="NZ_VDLY02000007.1"/>
</dbReference>